<evidence type="ECO:0000313" key="4">
    <source>
        <dbReference type="Proteomes" id="UP000552241"/>
    </source>
</evidence>
<evidence type="ECO:0000259" key="2">
    <source>
        <dbReference type="Pfam" id="PF18962"/>
    </source>
</evidence>
<dbReference type="InterPro" id="IPR026444">
    <property type="entry name" value="Secre_tail"/>
</dbReference>
<comment type="caution">
    <text evidence="3">The sequence shown here is derived from an EMBL/GenBank/DDBJ whole genome shotgun (WGS) entry which is preliminary data.</text>
</comment>
<gene>
    <name evidence="3" type="ORF">HU137_05760</name>
</gene>
<dbReference type="AlphaFoldDB" id="A0A838ZQA7"/>
<feature type="domain" description="Secretion system C-terminal sorting" evidence="2">
    <location>
        <begin position="456"/>
        <end position="522"/>
    </location>
</feature>
<dbReference type="Proteomes" id="UP000552241">
    <property type="component" value="Unassembled WGS sequence"/>
</dbReference>
<dbReference type="Pfam" id="PF18962">
    <property type="entry name" value="Por_Secre_tail"/>
    <property type="match status" value="1"/>
</dbReference>
<organism evidence="3 4">
    <name type="scientific">Moheibacter lacus</name>
    <dbReference type="NCBI Taxonomy" id="2745851"/>
    <lineage>
        <taxon>Bacteria</taxon>
        <taxon>Pseudomonadati</taxon>
        <taxon>Bacteroidota</taxon>
        <taxon>Flavobacteriia</taxon>
        <taxon>Flavobacteriales</taxon>
        <taxon>Weeksellaceae</taxon>
        <taxon>Moheibacter</taxon>
    </lineage>
</organism>
<keyword evidence="4" id="KW-1185">Reference proteome</keyword>
<dbReference type="SUPFAM" id="SSF89372">
    <property type="entry name" value="Fucose-specific lectin"/>
    <property type="match status" value="1"/>
</dbReference>
<evidence type="ECO:0000256" key="1">
    <source>
        <dbReference type="ARBA" id="ARBA00022729"/>
    </source>
</evidence>
<accession>A0A838ZQA7</accession>
<dbReference type="RefSeq" id="WP_182042836.1">
    <property type="nucleotide sequence ID" value="NZ_JACDZE010000001.1"/>
</dbReference>
<evidence type="ECO:0000313" key="3">
    <source>
        <dbReference type="EMBL" id="MBA5629275.1"/>
    </source>
</evidence>
<name>A0A838ZQA7_9FLAO</name>
<dbReference type="NCBIfam" id="TIGR04183">
    <property type="entry name" value="Por_Secre_tail"/>
    <property type="match status" value="1"/>
</dbReference>
<protein>
    <submittedName>
        <fullName evidence="3">T9SS type A sorting domain-containing protein</fullName>
    </submittedName>
</protein>
<dbReference type="EMBL" id="JACDZE010000001">
    <property type="protein sequence ID" value="MBA5629275.1"/>
    <property type="molecule type" value="Genomic_DNA"/>
</dbReference>
<keyword evidence="1" id="KW-0732">Signal</keyword>
<sequence length="523" mass="58753">MKRSLFLMVSLGVIRFASGQLIEGIQTDENGKIYFQKNIVSHPLLNHSLFGSNELNLDWSHPDFNLSDNPGEDSWDVRLATEGNDVYVVYNDNHTNGLQKIMYRKKINDDEWSEAIFVDAGGEIGARNNHFPAIDAAPNGDLHVAYNVWAFENTRNYIGYSHYDAGTDTWADGVKISDLGGTVDHFNSYKDVYVTDDNLPVVVWGYDFRENQTNEEIYMTYFDGSNWSADIAVSDVTDGQNAGVPFMRGIGNGKAMIVYSEYNSGGTMDLKYRIYDEATHVLSDPEIIVNEAVMNSNYAITSKNGQTKVMHYFKMTSPDRDAVNLYEYDAENDVFSISPNTFEIAANAGGLLKRMDMDCTVDGDCGVVFTDFLAQTISFLEYDASVGFGTPHVICEEDPQLDFPSVKFDVSGNFHVAWSDMRNDPGTGWSTRETIYKMGRNENMGTAEILQEEITIYPNPSNGRFTIHTKDSYKVEIFNVAGKLVYTRMVSGVTLFQKSFPAGVYFVKFSNEKGTIIKKLIIR</sequence>
<proteinExistence type="predicted"/>
<reference evidence="3 4" key="1">
    <citation type="submission" date="2020-07" db="EMBL/GenBank/DDBJ databases">
        <title>Moheibacter lacus sp. nov., a member of the family Flavobacteriaceae isolated from freshwater lake sediment.</title>
        <authorList>
            <person name="Liu Y."/>
        </authorList>
    </citation>
    <scope>NUCLEOTIDE SEQUENCE [LARGE SCALE GENOMIC DNA]</scope>
    <source>
        <strain evidence="3 4">BDHS18</strain>
    </source>
</reference>